<keyword evidence="2" id="KW-1185">Reference proteome</keyword>
<comment type="caution">
    <text evidence="1">The sequence shown here is derived from an EMBL/GenBank/DDBJ whole genome shotgun (WGS) entry which is preliminary data.</text>
</comment>
<dbReference type="EMBL" id="BGZK01002126">
    <property type="protein sequence ID" value="GBP90936.1"/>
    <property type="molecule type" value="Genomic_DNA"/>
</dbReference>
<proteinExistence type="predicted"/>
<evidence type="ECO:0000313" key="2">
    <source>
        <dbReference type="Proteomes" id="UP000299102"/>
    </source>
</evidence>
<reference evidence="1 2" key="1">
    <citation type="journal article" date="2019" name="Commun. Biol.">
        <title>The bagworm genome reveals a unique fibroin gene that provides high tensile strength.</title>
        <authorList>
            <person name="Kono N."/>
            <person name="Nakamura H."/>
            <person name="Ohtoshi R."/>
            <person name="Tomita M."/>
            <person name="Numata K."/>
            <person name="Arakawa K."/>
        </authorList>
    </citation>
    <scope>NUCLEOTIDE SEQUENCE [LARGE SCALE GENOMIC DNA]</scope>
</reference>
<name>A0A4C1ZR12_EUMVA</name>
<gene>
    <name evidence="1" type="ORF">EVAR_29394_1</name>
</gene>
<dbReference type="AlphaFoldDB" id="A0A4C1ZR12"/>
<evidence type="ECO:0000313" key="1">
    <source>
        <dbReference type="EMBL" id="GBP90936.1"/>
    </source>
</evidence>
<accession>A0A4C1ZR12</accession>
<dbReference type="Proteomes" id="UP000299102">
    <property type="component" value="Unassembled WGS sequence"/>
</dbReference>
<organism evidence="1 2">
    <name type="scientific">Eumeta variegata</name>
    <name type="common">Bagworm moth</name>
    <name type="synonym">Eumeta japonica</name>
    <dbReference type="NCBI Taxonomy" id="151549"/>
    <lineage>
        <taxon>Eukaryota</taxon>
        <taxon>Metazoa</taxon>
        <taxon>Ecdysozoa</taxon>
        <taxon>Arthropoda</taxon>
        <taxon>Hexapoda</taxon>
        <taxon>Insecta</taxon>
        <taxon>Pterygota</taxon>
        <taxon>Neoptera</taxon>
        <taxon>Endopterygota</taxon>
        <taxon>Lepidoptera</taxon>
        <taxon>Glossata</taxon>
        <taxon>Ditrysia</taxon>
        <taxon>Tineoidea</taxon>
        <taxon>Psychidae</taxon>
        <taxon>Oiketicinae</taxon>
        <taxon>Eumeta</taxon>
    </lineage>
</organism>
<protein>
    <submittedName>
        <fullName evidence="1">Uncharacterized protein</fullName>
    </submittedName>
</protein>
<sequence>MENAEYKIYTWNAHLRTAQAVHETEEFRVLITFLVASRSSTSLPNVVIKICPLFYERSVTNSSGPLLIHNHRRNRILDRGQCVSYRKSNERDNRSCYFVYVLSECDVSPVKLANFRYVNTHGSLQHELRRRRILVKSHLDSNPTLDLSKI</sequence>